<feature type="transmembrane region" description="Helical" evidence="7">
    <location>
        <begin position="335"/>
        <end position="355"/>
    </location>
</feature>
<dbReference type="RefSeq" id="WP_184112622.1">
    <property type="nucleotide sequence ID" value="NZ_JACHNY010000002.1"/>
</dbReference>
<evidence type="ECO:0000256" key="4">
    <source>
        <dbReference type="ARBA" id="ARBA00022847"/>
    </source>
</evidence>
<evidence type="ECO:0000256" key="6">
    <source>
        <dbReference type="ARBA" id="ARBA00023136"/>
    </source>
</evidence>
<feature type="transmembrane region" description="Helical" evidence="7">
    <location>
        <begin position="185"/>
        <end position="204"/>
    </location>
</feature>
<evidence type="ECO:0000256" key="1">
    <source>
        <dbReference type="ARBA" id="ARBA00004141"/>
    </source>
</evidence>
<feature type="transmembrane region" description="Helical" evidence="7">
    <location>
        <begin position="44"/>
        <end position="64"/>
    </location>
</feature>
<dbReference type="GO" id="GO:0034755">
    <property type="term" value="P:iron ion transmembrane transport"/>
    <property type="evidence" value="ECO:0007669"/>
    <property type="project" value="TreeGrafter"/>
</dbReference>
<dbReference type="GO" id="GO:0015293">
    <property type="term" value="F:symporter activity"/>
    <property type="evidence" value="ECO:0007669"/>
    <property type="project" value="UniProtKB-KW"/>
</dbReference>
<dbReference type="GO" id="GO:0005886">
    <property type="term" value="C:plasma membrane"/>
    <property type="evidence" value="ECO:0007669"/>
    <property type="project" value="TreeGrafter"/>
</dbReference>
<dbReference type="NCBIfam" id="NF037982">
    <property type="entry name" value="Nramp_1"/>
    <property type="match status" value="1"/>
</dbReference>
<sequence>MARDTTGRTGFFRTIGTGIITGAADDDPSAIGTYAAAGARFGFGFLWIAPVLLPMMFVVTYLSAKLGRVYGKGLFAAVRDRYPRWLLWPLMLGAFAGNVIEAAANLGGVGAALNLLVPLPVPALVVIVALLVIGFQLFGSYRLLRRIFRWLTLALFSYVAAAILAHPDWLAVARATLVPRVQFDAAFLSMIVACIGTSLSAYVYTWQSNQEVEEQIDQGRTTAAARRGASSAELARSRRDVFVGMIFANLILYFIILSTATTLHPQGILHVDSAAQAAQALEPLAGSAAKLLFVLGVVGVGFLAVPVMTTGAAYDLVQGVGAKGDLHARIGEAKLFYGVIALVTTVAVGLNFLGFNPMKALVWSGIVQGFSVPPLLCVMLLMCNDRGMMGDRVNRRTTNILGGVTTAATFAATGSLVYTWFS</sequence>
<keyword evidence="2" id="KW-0813">Transport</keyword>
<dbReference type="Proteomes" id="UP000574769">
    <property type="component" value="Unassembled WGS sequence"/>
</dbReference>
<feature type="transmembrane region" description="Helical" evidence="7">
    <location>
        <begin position="241"/>
        <end position="263"/>
    </location>
</feature>
<gene>
    <name evidence="8" type="ORF">GGQ96_001219</name>
</gene>
<dbReference type="EMBL" id="JACHNY010000002">
    <property type="protein sequence ID" value="MBB4617099.1"/>
    <property type="molecule type" value="Genomic_DNA"/>
</dbReference>
<feature type="transmembrane region" description="Helical" evidence="7">
    <location>
        <begin position="361"/>
        <end position="381"/>
    </location>
</feature>
<evidence type="ECO:0000313" key="8">
    <source>
        <dbReference type="EMBL" id="MBB4617099.1"/>
    </source>
</evidence>
<evidence type="ECO:0000256" key="5">
    <source>
        <dbReference type="ARBA" id="ARBA00022989"/>
    </source>
</evidence>
<feature type="transmembrane region" description="Helical" evidence="7">
    <location>
        <begin position="291"/>
        <end position="314"/>
    </location>
</feature>
<name>A0A7W7AIZ6_9SPHN</name>
<dbReference type="Pfam" id="PF01566">
    <property type="entry name" value="Nramp"/>
    <property type="match status" value="1"/>
</dbReference>
<dbReference type="GO" id="GO:0005384">
    <property type="term" value="F:manganese ion transmembrane transporter activity"/>
    <property type="evidence" value="ECO:0007669"/>
    <property type="project" value="TreeGrafter"/>
</dbReference>
<organism evidence="8 9">
    <name type="scientific">Sphingomonas abaci</name>
    <dbReference type="NCBI Taxonomy" id="237611"/>
    <lineage>
        <taxon>Bacteria</taxon>
        <taxon>Pseudomonadati</taxon>
        <taxon>Pseudomonadota</taxon>
        <taxon>Alphaproteobacteria</taxon>
        <taxon>Sphingomonadales</taxon>
        <taxon>Sphingomonadaceae</taxon>
        <taxon>Sphingomonas</taxon>
    </lineage>
</organism>
<dbReference type="PANTHER" id="PTHR11706">
    <property type="entry name" value="SOLUTE CARRIER PROTEIN FAMILY 11 MEMBER"/>
    <property type="match status" value="1"/>
</dbReference>
<dbReference type="PANTHER" id="PTHR11706:SF33">
    <property type="entry name" value="NATURAL RESISTANCE-ASSOCIATED MACROPHAGE PROTEIN 2"/>
    <property type="match status" value="1"/>
</dbReference>
<dbReference type="GO" id="GO:0015086">
    <property type="term" value="F:cadmium ion transmembrane transporter activity"/>
    <property type="evidence" value="ECO:0007669"/>
    <property type="project" value="TreeGrafter"/>
</dbReference>
<evidence type="ECO:0000256" key="3">
    <source>
        <dbReference type="ARBA" id="ARBA00022692"/>
    </source>
</evidence>
<keyword evidence="5 7" id="KW-1133">Transmembrane helix</keyword>
<accession>A0A7W7AIZ6</accession>
<feature type="transmembrane region" description="Helical" evidence="7">
    <location>
        <begin position="85"/>
        <end position="104"/>
    </location>
</feature>
<evidence type="ECO:0000256" key="7">
    <source>
        <dbReference type="SAM" id="Phobius"/>
    </source>
</evidence>
<comment type="caution">
    <text evidence="8">The sequence shown here is derived from an EMBL/GenBank/DDBJ whole genome shotgun (WGS) entry which is preliminary data.</text>
</comment>
<dbReference type="InterPro" id="IPR001046">
    <property type="entry name" value="NRAMP_fam"/>
</dbReference>
<keyword evidence="6 7" id="KW-0472">Membrane</keyword>
<feature type="transmembrane region" description="Helical" evidence="7">
    <location>
        <begin position="116"/>
        <end position="135"/>
    </location>
</feature>
<protein>
    <submittedName>
        <fullName evidence="8">Mn2+/Fe2+ NRAMP family transporter</fullName>
    </submittedName>
</protein>
<feature type="transmembrane region" description="Helical" evidence="7">
    <location>
        <begin position="147"/>
        <end position="165"/>
    </location>
</feature>
<dbReference type="AlphaFoldDB" id="A0A7W7AIZ6"/>
<feature type="transmembrane region" description="Helical" evidence="7">
    <location>
        <begin position="401"/>
        <end position="421"/>
    </location>
</feature>
<keyword evidence="3 7" id="KW-0812">Transmembrane</keyword>
<comment type="subcellular location">
    <subcellularLocation>
        <location evidence="1">Membrane</location>
        <topology evidence="1">Multi-pass membrane protein</topology>
    </subcellularLocation>
</comment>
<keyword evidence="9" id="KW-1185">Reference proteome</keyword>
<keyword evidence="4" id="KW-0769">Symport</keyword>
<reference evidence="8 9" key="1">
    <citation type="submission" date="2020-08" db="EMBL/GenBank/DDBJ databases">
        <title>Genomic Encyclopedia of Type Strains, Phase IV (KMG-IV): sequencing the most valuable type-strain genomes for metagenomic binning, comparative biology and taxonomic classification.</title>
        <authorList>
            <person name="Goeker M."/>
        </authorList>
    </citation>
    <scope>NUCLEOTIDE SEQUENCE [LARGE SCALE GENOMIC DNA]</scope>
    <source>
        <strain evidence="8 9">DSM 15867</strain>
    </source>
</reference>
<evidence type="ECO:0000313" key="9">
    <source>
        <dbReference type="Proteomes" id="UP000574769"/>
    </source>
</evidence>
<proteinExistence type="predicted"/>
<evidence type="ECO:0000256" key="2">
    <source>
        <dbReference type="ARBA" id="ARBA00022448"/>
    </source>
</evidence>